<keyword evidence="8" id="KW-0443">Lipid metabolism</keyword>
<comment type="pathway">
    <text evidence="1">Glycerolipid metabolism; triacylglycerol biosynthesis.</text>
</comment>
<reference evidence="13" key="1">
    <citation type="submission" date="2016-01" db="EMBL/GenBank/DDBJ databases">
        <authorList>
            <person name="Mcilroy J.S."/>
            <person name="Karst M S."/>
            <person name="Albertsen M."/>
        </authorList>
    </citation>
    <scope>NUCLEOTIDE SEQUENCE</scope>
    <source>
        <strain evidence="13">Cfx-K</strain>
    </source>
</reference>
<keyword evidence="9 13" id="KW-0012">Acyltransferase</keyword>
<keyword evidence="5" id="KW-0444">Lipid biosynthesis</keyword>
<evidence type="ECO:0000256" key="2">
    <source>
        <dbReference type="ARBA" id="ARBA00005189"/>
    </source>
</evidence>
<dbReference type="PANTHER" id="PTHR31650:SF1">
    <property type="entry name" value="WAX ESTER SYNTHASE_DIACYLGLYCEROL ACYLTRANSFERASE 4-RELATED"/>
    <property type="match status" value="1"/>
</dbReference>
<dbReference type="AlphaFoldDB" id="A0A160SZF4"/>
<dbReference type="GO" id="GO:0005886">
    <property type="term" value="C:plasma membrane"/>
    <property type="evidence" value="ECO:0007669"/>
    <property type="project" value="TreeGrafter"/>
</dbReference>
<dbReference type="EC" id="2.3.1.20" evidence="4"/>
<evidence type="ECO:0000256" key="5">
    <source>
        <dbReference type="ARBA" id="ARBA00022516"/>
    </source>
</evidence>
<name>A0A160SZF4_9CHLR</name>
<evidence type="ECO:0000259" key="11">
    <source>
        <dbReference type="Pfam" id="PF03007"/>
    </source>
</evidence>
<evidence type="ECO:0000256" key="8">
    <source>
        <dbReference type="ARBA" id="ARBA00023098"/>
    </source>
</evidence>
<dbReference type="GO" id="GO:0019432">
    <property type="term" value="P:triglyceride biosynthetic process"/>
    <property type="evidence" value="ECO:0007669"/>
    <property type="project" value="UniProtKB-UniPathway"/>
</dbReference>
<dbReference type="InterPro" id="IPR045034">
    <property type="entry name" value="O-acyltransferase_WSD1-like"/>
</dbReference>
<organism evidence="13 14">
    <name type="scientific">Candidatus Promineifilum breve</name>
    <dbReference type="NCBI Taxonomy" id="1806508"/>
    <lineage>
        <taxon>Bacteria</taxon>
        <taxon>Bacillati</taxon>
        <taxon>Chloroflexota</taxon>
        <taxon>Ardenticatenia</taxon>
        <taxon>Candidatus Promineifilales</taxon>
        <taxon>Candidatus Promineifilaceae</taxon>
        <taxon>Candidatus Promineifilum</taxon>
    </lineage>
</organism>
<dbReference type="KEGG" id="pbf:CFX0092_A0218"/>
<dbReference type="EMBL" id="LN890655">
    <property type="protein sequence ID" value="CUS02099.2"/>
    <property type="molecule type" value="Genomic_DNA"/>
</dbReference>
<evidence type="ECO:0000256" key="6">
    <source>
        <dbReference type="ARBA" id="ARBA00022679"/>
    </source>
</evidence>
<proteinExistence type="inferred from homology"/>
<dbReference type="SUPFAM" id="SSF52777">
    <property type="entry name" value="CoA-dependent acyltransferases"/>
    <property type="match status" value="2"/>
</dbReference>
<dbReference type="NCBIfam" id="TIGR02946">
    <property type="entry name" value="acyl_WS_DGAT"/>
    <property type="match status" value="1"/>
</dbReference>
<dbReference type="PANTHER" id="PTHR31650">
    <property type="entry name" value="O-ACYLTRANSFERASE (WSD1-LIKE) FAMILY PROTEIN"/>
    <property type="match status" value="1"/>
</dbReference>
<evidence type="ECO:0000256" key="3">
    <source>
        <dbReference type="ARBA" id="ARBA00009587"/>
    </source>
</evidence>
<accession>A0A160SZF4</accession>
<evidence type="ECO:0000256" key="10">
    <source>
        <dbReference type="ARBA" id="ARBA00048109"/>
    </source>
</evidence>
<dbReference type="OrthoDB" id="139187at2"/>
<keyword evidence="7" id="KW-0319">Glycerol metabolism</keyword>
<dbReference type="Proteomes" id="UP000215027">
    <property type="component" value="Chromosome I"/>
</dbReference>
<evidence type="ECO:0000313" key="14">
    <source>
        <dbReference type="Proteomes" id="UP000215027"/>
    </source>
</evidence>
<comment type="catalytic activity">
    <reaction evidence="10">
        <text>an acyl-CoA + a 1,2-diacyl-sn-glycerol = a triacyl-sn-glycerol + CoA</text>
        <dbReference type="Rhea" id="RHEA:10868"/>
        <dbReference type="ChEBI" id="CHEBI:17815"/>
        <dbReference type="ChEBI" id="CHEBI:57287"/>
        <dbReference type="ChEBI" id="CHEBI:58342"/>
        <dbReference type="ChEBI" id="CHEBI:64615"/>
        <dbReference type="EC" id="2.3.1.20"/>
    </reaction>
</comment>
<dbReference type="InterPro" id="IPR004255">
    <property type="entry name" value="O-acyltransferase_WSD1_N"/>
</dbReference>
<keyword evidence="6 13" id="KW-0808">Transferase</keyword>
<evidence type="ECO:0000313" key="13">
    <source>
        <dbReference type="EMBL" id="CUS02099.2"/>
    </source>
</evidence>
<keyword evidence="14" id="KW-1185">Reference proteome</keyword>
<dbReference type="InterPro" id="IPR009721">
    <property type="entry name" value="O-acyltransferase_WSD1_C"/>
</dbReference>
<evidence type="ECO:0000256" key="9">
    <source>
        <dbReference type="ARBA" id="ARBA00023315"/>
    </source>
</evidence>
<feature type="domain" description="O-acyltransferase WSD1-like N-terminal" evidence="11">
    <location>
        <begin position="8"/>
        <end position="277"/>
    </location>
</feature>
<comment type="pathway">
    <text evidence="2">Lipid metabolism.</text>
</comment>
<gene>
    <name evidence="13" type="ORF">CFX0092_A0218</name>
</gene>
<evidence type="ECO:0000259" key="12">
    <source>
        <dbReference type="Pfam" id="PF06974"/>
    </source>
</evidence>
<evidence type="ECO:0000256" key="7">
    <source>
        <dbReference type="ARBA" id="ARBA00022798"/>
    </source>
</evidence>
<dbReference type="Pfam" id="PF03007">
    <property type="entry name" value="WS_DGAT_cat"/>
    <property type="match status" value="1"/>
</dbReference>
<dbReference type="RefSeq" id="WP_095041753.1">
    <property type="nucleotide sequence ID" value="NZ_LN890655.1"/>
</dbReference>
<dbReference type="InterPro" id="IPR014292">
    <property type="entry name" value="Acyl_transf_WS/DGAT"/>
</dbReference>
<protein>
    <recommendedName>
        <fullName evidence="4">diacylglycerol O-acyltransferase</fullName>
        <ecNumber evidence="4">2.3.1.20</ecNumber>
    </recommendedName>
</protein>
<evidence type="ECO:0000256" key="4">
    <source>
        <dbReference type="ARBA" id="ARBA00013244"/>
    </source>
</evidence>
<dbReference type="UniPathway" id="UPA00282"/>
<dbReference type="GO" id="GO:0004144">
    <property type="term" value="F:diacylglycerol O-acyltransferase activity"/>
    <property type="evidence" value="ECO:0007669"/>
    <property type="project" value="UniProtKB-EC"/>
</dbReference>
<feature type="domain" description="O-acyltransferase WSD1 C-terminal" evidence="12">
    <location>
        <begin position="320"/>
        <end position="461"/>
    </location>
</feature>
<dbReference type="GO" id="GO:0006071">
    <property type="term" value="P:glycerol metabolic process"/>
    <property type="evidence" value="ECO:0007669"/>
    <property type="project" value="UniProtKB-KW"/>
</dbReference>
<evidence type="ECO:0000256" key="1">
    <source>
        <dbReference type="ARBA" id="ARBA00004771"/>
    </source>
</evidence>
<dbReference type="InterPro" id="IPR023213">
    <property type="entry name" value="CAT-like_dom_sf"/>
</dbReference>
<sequence>MTKLKETMSNVDTAWLQMDRPVNMMMIASFMAFDGPVDFERVVATVERRLLVFDRFRQKVVAPRIPFGNYSWELDPQFDIRAHVHRIGLPAPGDKAALQNLMSDIISTPLDRSRPLWQFHVVEGYQGGWVLAGRLHHAIADGIALMRVLLSLTDFSADAPLPDVEDATDRPSGKRRGIISTLTSPATSLARTTLNVADMVVHQSLETFRNPGRVVDLAKVTADNAATLAKMTLRTPDPTTLFKGELGIAKRTAWSDSLPLPEVKSVGRALGGTVNDVLLAAVAGALRRYLQDHGQPVDGVNIRALVPVNLRPLDAPLELGNRFGLIFPTLPVGAADIHERFIEMRRHMNEIKNSPEAVVAYGVLYALGMTPLDIESVFLDFFGSKSSAVMTNVPGPQIQLYLAGSPLREIMAWVPQSGGLGMGVSILSYNGGVMIGVTTDAGLVPDPEQIIDNIGLEFAALRQLAGTMDKRAD</sequence>
<comment type="similarity">
    <text evidence="3">Belongs to the long-chain O-acyltransferase family.</text>
</comment>
<dbReference type="Gene3D" id="3.30.559.10">
    <property type="entry name" value="Chloramphenicol acetyltransferase-like domain"/>
    <property type="match status" value="1"/>
</dbReference>
<dbReference type="Pfam" id="PF06974">
    <property type="entry name" value="WS_DGAT_C"/>
    <property type="match status" value="1"/>
</dbReference>